<reference evidence="6" key="1">
    <citation type="submission" date="2016-11" db="EMBL/GenBank/DDBJ databases">
        <authorList>
            <person name="Schniete J.K."/>
            <person name="Salih T."/>
            <person name="Algora Gallardo L."/>
            <person name="Martinez Fernandez S."/>
            <person name="Herron P.R."/>
        </authorList>
    </citation>
    <scope>NUCLEOTIDE SEQUENCE [LARGE SCALE GENOMIC DNA]</scope>
    <source>
        <strain evidence="6">DSM 41896</strain>
    </source>
</reference>
<gene>
    <name evidence="5" type="ORF">BM536_036865</name>
</gene>
<dbReference type="CDD" id="cd06170">
    <property type="entry name" value="LuxR_C_like"/>
    <property type="match status" value="1"/>
</dbReference>
<dbReference type="PRINTS" id="PR00038">
    <property type="entry name" value="HTHLUXR"/>
</dbReference>
<dbReference type="Pfam" id="PF00196">
    <property type="entry name" value="GerE"/>
    <property type="match status" value="1"/>
</dbReference>
<keyword evidence="1" id="KW-0805">Transcription regulation</keyword>
<evidence type="ECO:0000259" key="4">
    <source>
        <dbReference type="PROSITE" id="PS50043"/>
    </source>
</evidence>
<evidence type="ECO:0000313" key="6">
    <source>
        <dbReference type="Proteomes" id="UP000184286"/>
    </source>
</evidence>
<dbReference type="EMBL" id="MPOH02000023">
    <property type="protein sequence ID" value="OQD52010.1"/>
    <property type="molecule type" value="Genomic_DNA"/>
</dbReference>
<dbReference type="PANTHER" id="PTHR44688">
    <property type="entry name" value="DNA-BINDING TRANSCRIPTIONAL ACTIVATOR DEVR_DOSR"/>
    <property type="match status" value="1"/>
</dbReference>
<sequence>MLIDAIEPLSARERQVVMLVAQGLSDREIADRLVISVRTAGNHLYRIYRKTGVCSRQELRQIAQLYGRQDASRG</sequence>
<feature type="domain" description="HTH luxR-type" evidence="4">
    <location>
        <begin position="2"/>
        <end position="67"/>
    </location>
</feature>
<evidence type="ECO:0000256" key="1">
    <source>
        <dbReference type="ARBA" id="ARBA00023015"/>
    </source>
</evidence>
<name>A0A1V6MHR1_9ACTN</name>
<accession>A0A1V6MHR1</accession>
<dbReference type="STRING" id="114686.BM536_036865"/>
<dbReference type="Proteomes" id="UP000184286">
    <property type="component" value="Unassembled WGS sequence"/>
</dbReference>
<proteinExistence type="predicted"/>
<dbReference type="GO" id="GO:0003677">
    <property type="term" value="F:DNA binding"/>
    <property type="evidence" value="ECO:0007669"/>
    <property type="project" value="UniProtKB-KW"/>
</dbReference>
<dbReference type="InterPro" id="IPR000792">
    <property type="entry name" value="Tscrpt_reg_LuxR_C"/>
</dbReference>
<dbReference type="AlphaFoldDB" id="A0A1V6MHR1"/>
<dbReference type="SMART" id="SM00421">
    <property type="entry name" value="HTH_LUXR"/>
    <property type="match status" value="1"/>
</dbReference>
<keyword evidence="3" id="KW-0804">Transcription</keyword>
<comment type="caution">
    <text evidence="5">The sequence shown here is derived from an EMBL/GenBank/DDBJ whole genome shotgun (WGS) entry which is preliminary data.</text>
</comment>
<evidence type="ECO:0000256" key="2">
    <source>
        <dbReference type="ARBA" id="ARBA00023125"/>
    </source>
</evidence>
<keyword evidence="2" id="KW-0238">DNA-binding</keyword>
<dbReference type="InterPro" id="IPR016032">
    <property type="entry name" value="Sig_transdc_resp-reg_C-effctor"/>
</dbReference>
<dbReference type="Gene3D" id="1.10.10.10">
    <property type="entry name" value="Winged helix-like DNA-binding domain superfamily/Winged helix DNA-binding domain"/>
    <property type="match status" value="1"/>
</dbReference>
<protein>
    <recommendedName>
        <fullName evidence="4">HTH luxR-type domain-containing protein</fullName>
    </recommendedName>
</protein>
<dbReference type="GO" id="GO:0006355">
    <property type="term" value="P:regulation of DNA-templated transcription"/>
    <property type="evidence" value="ECO:0007669"/>
    <property type="project" value="InterPro"/>
</dbReference>
<dbReference type="PROSITE" id="PS50043">
    <property type="entry name" value="HTH_LUXR_2"/>
    <property type="match status" value="1"/>
</dbReference>
<dbReference type="PANTHER" id="PTHR44688:SF16">
    <property type="entry name" value="DNA-BINDING TRANSCRIPTIONAL ACTIVATOR DEVR_DOSR"/>
    <property type="match status" value="1"/>
</dbReference>
<evidence type="ECO:0000313" key="5">
    <source>
        <dbReference type="EMBL" id="OQD52010.1"/>
    </source>
</evidence>
<evidence type="ECO:0000256" key="3">
    <source>
        <dbReference type="ARBA" id="ARBA00023163"/>
    </source>
</evidence>
<dbReference type="InterPro" id="IPR036388">
    <property type="entry name" value="WH-like_DNA-bd_sf"/>
</dbReference>
<dbReference type="SUPFAM" id="SSF46894">
    <property type="entry name" value="C-terminal effector domain of the bipartite response regulators"/>
    <property type="match status" value="1"/>
</dbReference>
<organism evidence="5 6">
    <name type="scientific">Streptomyces phaeoluteigriseus</name>
    <dbReference type="NCBI Taxonomy" id="114686"/>
    <lineage>
        <taxon>Bacteria</taxon>
        <taxon>Bacillati</taxon>
        <taxon>Actinomycetota</taxon>
        <taxon>Actinomycetes</taxon>
        <taxon>Kitasatosporales</taxon>
        <taxon>Streptomycetaceae</taxon>
        <taxon>Streptomyces</taxon>
        <taxon>Streptomyces aurantiacus group</taxon>
    </lineage>
</organism>
<reference evidence="5 6" key="2">
    <citation type="submission" date="2017-02" db="EMBL/GenBank/DDBJ databases">
        <title>Draft genome sequence of Streptomyces phaeoluteigriseus type strain DSM41896.</title>
        <authorList>
            <person name="Salih T.S."/>
            <person name="Algora Gallardo L."/>
            <person name="Melo Santos T."/>
            <person name="Filgueira Martinez S."/>
            <person name="Herron P.R."/>
        </authorList>
    </citation>
    <scope>NUCLEOTIDE SEQUENCE [LARGE SCALE GENOMIC DNA]</scope>
    <source>
        <strain evidence="5 6">DSM 41896</strain>
    </source>
</reference>